<accession>A0ABX1I0A9</accession>
<dbReference type="Gene3D" id="3.30.70.270">
    <property type="match status" value="1"/>
</dbReference>
<dbReference type="InterPro" id="IPR035965">
    <property type="entry name" value="PAS-like_dom_sf"/>
</dbReference>
<dbReference type="InterPro" id="IPR052155">
    <property type="entry name" value="Biofilm_reg_signaling"/>
</dbReference>
<dbReference type="InterPro" id="IPR001610">
    <property type="entry name" value="PAC"/>
</dbReference>
<proteinExistence type="predicted"/>
<dbReference type="EMBL" id="SHOE01000023">
    <property type="protein sequence ID" value="NKJ69879.1"/>
    <property type="molecule type" value="Genomic_DNA"/>
</dbReference>
<dbReference type="SMART" id="SM00086">
    <property type="entry name" value="PAC"/>
    <property type="match status" value="1"/>
</dbReference>
<dbReference type="InterPro" id="IPR000700">
    <property type="entry name" value="PAS-assoc_C"/>
</dbReference>
<dbReference type="Gene3D" id="3.30.450.20">
    <property type="entry name" value="PAS domain"/>
    <property type="match status" value="1"/>
</dbReference>
<gene>
    <name evidence="5" type="ORF">EX191_19265</name>
</gene>
<feature type="domain" description="GGDEF" evidence="4">
    <location>
        <begin position="188"/>
        <end position="320"/>
    </location>
</feature>
<evidence type="ECO:0000259" key="3">
    <source>
        <dbReference type="PROSITE" id="PS50113"/>
    </source>
</evidence>
<dbReference type="CDD" id="cd01949">
    <property type="entry name" value="GGDEF"/>
    <property type="match status" value="1"/>
</dbReference>
<evidence type="ECO:0000259" key="2">
    <source>
        <dbReference type="PROSITE" id="PS50112"/>
    </source>
</evidence>
<dbReference type="SUPFAM" id="SSF55073">
    <property type="entry name" value="Nucleotide cyclase"/>
    <property type="match status" value="1"/>
</dbReference>
<dbReference type="CDD" id="cd00130">
    <property type="entry name" value="PAS"/>
    <property type="match status" value="1"/>
</dbReference>
<feature type="domain" description="PAS" evidence="2">
    <location>
        <begin position="50"/>
        <end position="101"/>
    </location>
</feature>
<dbReference type="NCBIfam" id="TIGR00254">
    <property type="entry name" value="GGDEF"/>
    <property type="match status" value="1"/>
</dbReference>
<evidence type="ECO:0000259" key="4">
    <source>
        <dbReference type="PROSITE" id="PS50887"/>
    </source>
</evidence>
<dbReference type="InterPro" id="IPR013655">
    <property type="entry name" value="PAS_fold_3"/>
</dbReference>
<dbReference type="PROSITE" id="PS50887">
    <property type="entry name" value="GGDEF"/>
    <property type="match status" value="1"/>
</dbReference>
<feature type="coiled-coil region" evidence="1">
    <location>
        <begin position="4"/>
        <end position="38"/>
    </location>
</feature>
<evidence type="ECO:0000256" key="1">
    <source>
        <dbReference type="SAM" id="Coils"/>
    </source>
</evidence>
<dbReference type="InterPro" id="IPR043128">
    <property type="entry name" value="Rev_trsase/Diguanyl_cyclase"/>
</dbReference>
<dbReference type="InterPro" id="IPR000160">
    <property type="entry name" value="GGDEF_dom"/>
</dbReference>
<dbReference type="PANTHER" id="PTHR44757:SF2">
    <property type="entry name" value="BIOFILM ARCHITECTURE MAINTENANCE PROTEIN MBAA"/>
    <property type="match status" value="1"/>
</dbReference>
<dbReference type="SUPFAM" id="SSF55785">
    <property type="entry name" value="PYP-like sensor domain (PAS domain)"/>
    <property type="match status" value="1"/>
</dbReference>
<keyword evidence="6" id="KW-1185">Reference proteome</keyword>
<keyword evidence="1" id="KW-0175">Coiled coil</keyword>
<evidence type="ECO:0000313" key="5">
    <source>
        <dbReference type="EMBL" id="NKJ69879.1"/>
    </source>
</evidence>
<dbReference type="InterPro" id="IPR000014">
    <property type="entry name" value="PAS"/>
</dbReference>
<organism evidence="5 6">
    <name type="scientific">Vibrio chemaguriensis</name>
    <dbReference type="NCBI Taxonomy" id="2527672"/>
    <lineage>
        <taxon>Bacteria</taxon>
        <taxon>Pseudomonadati</taxon>
        <taxon>Pseudomonadota</taxon>
        <taxon>Gammaproteobacteria</taxon>
        <taxon>Vibrionales</taxon>
        <taxon>Vibrionaceae</taxon>
        <taxon>Vibrio</taxon>
    </lineage>
</organism>
<feature type="domain" description="PAC" evidence="3">
    <location>
        <begin position="105"/>
        <end position="158"/>
    </location>
</feature>
<comment type="caution">
    <text evidence="5">The sequence shown here is derived from an EMBL/GenBank/DDBJ whole genome shotgun (WGS) entry which is preliminary data.</text>
</comment>
<protein>
    <submittedName>
        <fullName evidence="5">Diguanylate cyclase</fullName>
    </submittedName>
</protein>
<dbReference type="Pfam" id="PF00990">
    <property type="entry name" value="GGDEF"/>
    <property type="match status" value="1"/>
</dbReference>
<reference evidence="5 6" key="1">
    <citation type="journal article" date="2019" name="Curr. Microbiol.">
        <title>Vibrio chemaguriensis sp. nov., from Sundarbans, Bay of Bengal.</title>
        <authorList>
            <person name="Ghosh A."/>
            <person name="Bhadury P."/>
        </authorList>
    </citation>
    <scope>NUCLEOTIDE SEQUENCE [LARGE SCALE GENOMIC DNA]</scope>
    <source>
        <strain evidence="5 6">Iso1</strain>
    </source>
</reference>
<dbReference type="Pfam" id="PF08447">
    <property type="entry name" value="PAS_3"/>
    <property type="match status" value="1"/>
</dbReference>
<dbReference type="PROSITE" id="PS50113">
    <property type="entry name" value="PAC"/>
    <property type="match status" value="1"/>
</dbReference>
<dbReference type="PANTHER" id="PTHR44757">
    <property type="entry name" value="DIGUANYLATE CYCLASE DGCP"/>
    <property type="match status" value="1"/>
</dbReference>
<dbReference type="PROSITE" id="PS50112">
    <property type="entry name" value="PAS"/>
    <property type="match status" value="1"/>
</dbReference>
<dbReference type="SMART" id="SM00267">
    <property type="entry name" value="GGDEF"/>
    <property type="match status" value="1"/>
</dbReference>
<dbReference type="InterPro" id="IPR029787">
    <property type="entry name" value="Nucleotide_cyclase"/>
</dbReference>
<dbReference type="Proteomes" id="UP000778757">
    <property type="component" value="Unassembled WGS sequence"/>
</dbReference>
<dbReference type="NCBIfam" id="TIGR00229">
    <property type="entry name" value="sensory_box"/>
    <property type="match status" value="1"/>
</dbReference>
<name>A0ABX1I0A9_9VIBR</name>
<sequence>MRKMEEYLTRIACLEKENEELKRKNARLQEKLNAALDSNGLCLWEQHIPSGTLTIFNMQWGKMLGYQPHELTATVETWKNNLHPEDYDLAVGAFEDHLAGKTDLYEVVHRMIHKDGSDSWVYDRGRIVEYGSDGEPLRMMGTHIDITKEKRYEQQLAKLASSDPLTGLLNRKAIEENFNHQPQTKPSQQSALVFVDIDNFKAVNDQLGHHTGDTLLINIANSLTELAPSKSQVGRIGGDEFVVLSSYSNQEEISQLCDRLLSSIIPAINQDLNKVTIGMSIGVCLFDKGKQQFNEVYQKADHAMYEIKKNGKNGVASVSYTHLKKKKNYKKKKNIKIVQKRI</sequence>
<evidence type="ECO:0000313" key="6">
    <source>
        <dbReference type="Proteomes" id="UP000778757"/>
    </source>
</evidence>